<name>A0A5K7XGV6_9BACT</name>
<dbReference type="KEGG" id="lpav:PLANPX_5712"/>
<keyword evidence="3" id="KW-1185">Reference proteome</keyword>
<organism evidence="2 3">
    <name type="scientific">Lacipirellula parvula</name>
    <dbReference type="NCBI Taxonomy" id="2650471"/>
    <lineage>
        <taxon>Bacteria</taxon>
        <taxon>Pseudomonadati</taxon>
        <taxon>Planctomycetota</taxon>
        <taxon>Planctomycetia</taxon>
        <taxon>Pirellulales</taxon>
        <taxon>Lacipirellulaceae</taxon>
        <taxon>Lacipirellula</taxon>
    </lineage>
</organism>
<protein>
    <submittedName>
        <fullName evidence="2">Uncharacterized protein</fullName>
    </submittedName>
</protein>
<dbReference type="EMBL" id="AP021861">
    <property type="protein sequence ID" value="BBO36100.1"/>
    <property type="molecule type" value="Genomic_DNA"/>
</dbReference>
<feature type="region of interest" description="Disordered" evidence="1">
    <location>
        <begin position="69"/>
        <end position="88"/>
    </location>
</feature>
<evidence type="ECO:0000256" key="1">
    <source>
        <dbReference type="SAM" id="MobiDB-lite"/>
    </source>
</evidence>
<dbReference type="Proteomes" id="UP000326837">
    <property type="component" value="Chromosome"/>
</dbReference>
<evidence type="ECO:0000313" key="3">
    <source>
        <dbReference type="Proteomes" id="UP000326837"/>
    </source>
</evidence>
<proteinExistence type="predicted"/>
<gene>
    <name evidence="2" type="ORF">PLANPX_5712</name>
</gene>
<evidence type="ECO:0000313" key="2">
    <source>
        <dbReference type="EMBL" id="BBO36100.1"/>
    </source>
</evidence>
<sequence length="88" mass="9477">MEVYSALNKELQHAASSAKHYPALLEMADASSGCKLAACREATQAIDCQRLAGAENHAKATCPSRRRFLYSAPSPQTPLRASRCPRSG</sequence>
<reference evidence="3" key="1">
    <citation type="submission" date="2019-10" db="EMBL/GenBank/DDBJ databases">
        <title>Lacipirellula parvula gen. nov., sp. nov., representing a lineage of planctomycetes widespread in freshwater anoxic habitats, and description of the family Lacipirellulaceae.</title>
        <authorList>
            <person name="Dedysh S.N."/>
            <person name="Kulichevskaya I.S."/>
            <person name="Beletsky A.V."/>
            <person name="Rakitin A.L."/>
            <person name="Mardanov A.V."/>
            <person name="Ivanova A.A."/>
            <person name="Saltykova V.X."/>
            <person name="Rijpstra W.I.C."/>
            <person name="Sinninghe Damste J.S."/>
            <person name="Ravin N.V."/>
        </authorList>
    </citation>
    <scope>NUCLEOTIDE SEQUENCE [LARGE SCALE GENOMIC DNA]</scope>
    <source>
        <strain evidence="3">PX69</strain>
    </source>
</reference>
<accession>A0A5K7XGV6</accession>
<dbReference type="AlphaFoldDB" id="A0A5K7XGV6"/>